<dbReference type="AlphaFoldDB" id="S5MU19"/>
<evidence type="ECO:0000313" key="2">
    <source>
        <dbReference type="Proteomes" id="UP000015042"/>
    </source>
</evidence>
<reference evidence="1 2" key="1">
    <citation type="submission" date="2013-07" db="EMBL/GenBank/DDBJ databases">
        <title>Genome sequence of Salmonella bongori N268-08 - a rare clinical isolate.</title>
        <authorList>
            <person name="Marti R."/>
            <person name="Hagens S."/>
            <person name="Loessner M.J."/>
            <person name="Klumpp J."/>
        </authorList>
    </citation>
    <scope>NUCLEOTIDE SEQUENCE [LARGE SCALE GENOMIC DNA]</scope>
    <source>
        <strain evidence="1 2">N268-08</strain>
    </source>
</reference>
<evidence type="ECO:0000313" key="1">
    <source>
        <dbReference type="EMBL" id="AGR58114.1"/>
    </source>
</evidence>
<accession>S5MU19</accession>
<gene>
    <name evidence="1" type="ORF">A464_928</name>
</gene>
<proteinExistence type="predicted"/>
<dbReference type="HOGENOM" id="CLU_3122393_0_0_6"/>
<dbReference type="EMBL" id="CP006608">
    <property type="protein sequence ID" value="AGR58114.1"/>
    <property type="molecule type" value="Genomic_DNA"/>
</dbReference>
<organism evidence="1 2">
    <name type="scientific">Salmonella bongori N268-08</name>
    <dbReference type="NCBI Taxonomy" id="1197719"/>
    <lineage>
        <taxon>Bacteria</taxon>
        <taxon>Pseudomonadati</taxon>
        <taxon>Pseudomonadota</taxon>
        <taxon>Gammaproteobacteria</taxon>
        <taxon>Enterobacterales</taxon>
        <taxon>Enterobacteriaceae</taxon>
        <taxon>Salmonella</taxon>
    </lineage>
</organism>
<dbReference type="PATRIC" id="fig|1197719.3.peg.923"/>
<sequence>MILLYLSYVETIMLKKAADKAVDNILCLDIRMPKITAKKCAIRTENSNPQ</sequence>
<protein>
    <submittedName>
        <fullName evidence="1">Uncharacterized protein</fullName>
    </submittedName>
</protein>
<name>S5MU19_SALBN</name>
<dbReference type="KEGG" id="sbz:A464_928"/>
<dbReference type="Proteomes" id="UP000015042">
    <property type="component" value="Chromosome"/>
</dbReference>